<dbReference type="RefSeq" id="XP_053585849.1">
    <property type="nucleotide sequence ID" value="XM_053731077.1"/>
</dbReference>
<accession>A0A6A5GXJ5</accession>
<feature type="compositionally biased region" description="Basic and acidic residues" evidence="1">
    <location>
        <begin position="577"/>
        <end position="589"/>
    </location>
</feature>
<protein>
    <submittedName>
        <fullName evidence="2">Uncharacterized protein</fullName>
    </submittedName>
</protein>
<organism evidence="2 3">
    <name type="scientific">Caenorhabditis remanei</name>
    <name type="common">Caenorhabditis vulgaris</name>
    <dbReference type="NCBI Taxonomy" id="31234"/>
    <lineage>
        <taxon>Eukaryota</taxon>
        <taxon>Metazoa</taxon>
        <taxon>Ecdysozoa</taxon>
        <taxon>Nematoda</taxon>
        <taxon>Chromadorea</taxon>
        <taxon>Rhabditida</taxon>
        <taxon>Rhabditina</taxon>
        <taxon>Rhabditomorpha</taxon>
        <taxon>Rhabditoidea</taxon>
        <taxon>Rhabditidae</taxon>
        <taxon>Peloderinae</taxon>
        <taxon>Caenorhabditis</taxon>
    </lineage>
</organism>
<feature type="region of interest" description="Disordered" evidence="1">
    <location>
        <begin position="199"/>
        <end position="229"/>
    </location>
</feature>
<comment type="caution">
    <text evidence="2">The sequence shown here is derived from an EMBL/GenBank/DDBJ whole genome shotgun (WGS) entry which is preliminary data.</text>
</comment>
<dbReference type="Proteomes" id="UP000483820">
    <property type="component" value="Chromosome IV"/>
</dbReference>
<feature type="compositionally biased region" description="Acidic residues" evidence="1">
    <location>
        <begin position="265"/>
        <end position="297"/>
    </location>
</feature>
<dbReference type="EMBL" id="WUAV01000004">
    <property type="protein sequence ID" value="KAF1759245.1"/>
    <property type="molecule type" value="Genomic_DNA"/>
</dbReference>
<feature type="region of interest" description="Disordered" evidence="1">
    <location>
        <begin position="128"/>
        <end position="182"/>
    </location>
</feature>
<feature type="compositionally biased region" description="Low complexity" evidence="1">
    <location>
        <begin position="597"/>
        <end position="653"/>
    </location>
</feature>
<dbReference type="AlphaFoldDB" id="A0A6A5GXJ5"/>
<evidence type="ECO:0000256" key="1">
    <source>
        <dbReference type="SAM" id="MobiDB-lite"/>
    </source>
</evidence>
<name>A0A6A5GXJ5_CAERE</name>
<feature type="compositionally biased region" description="Pro residues" evidence="1">
    <location>
        <begin position="163"/>
        <end position="178"/>
    </location>
</feature>
<gene>
    <name evidence="2" type="ORF">GCK72_015708</name>
</gene>
<evidence type="ECO:0000313" key="3">
    <source>
        <dbReference type="Proteomes" id="UP000483820"/>
    </source>
</evidence>
<evidence type="ECO:0000313" key="2">
    <source>
        <dbReference type="EMBL" id="KAF1759245.1"/>
    </source>
</evidence>
<proteinExistence type="predicted"/>
<sequence>MILELSYCRSLTVVNSNKIIIQVQKIEGCRLKYGVIQFLTLFVGDAKARWENMQNFDDLENGNDWRTHWHVKDYKKHNKTHWQKIFKRYQNIWFLEGRQQFLKTDFPSEFDYLSILLGLVSELQNRLNLGPNKPDDPDFRERRTAPPKRRRTGRRRSSESSSSPPPPPPRRVLPPPIPFIDNYESIHVPKGTRLAQIQQERDRRLRARLGPKPPKIQKTQFESAEAKKAKRAARTTVAVLRDERGWTRFRSHRYTAPKFHNDPGYSDDVENQGENVESSDIEDWDSEDNDEEEEDETEGRKELWEMPQDQSTISRLSTAIETKKWCLVEELIKAGFQVHSLLFRRFNLVDEICSAANNIPEEFQNLFELLAQRGADIRMAYIDERTPTRLKRIEERDFYLDLIRKSLSDEIKVIYQKSITSGFPVITFPGNENGRILSIQRSSFRIEELEDDKKYAFVIVAMEWDGETFQVRQHLPLLTLRFNQEKIPIKCHETPLTEYPAFYSIHPTKGKNEFEIHLKQRMNGFIAVWPILVVEESSLEEKEDDETCSNCENRQAPPSSFHLSAVCLYDEIFVKRQRDKKERERRTRTMETPINNQLQQSAPQQTHQQQVQQPAPQQVQPQQTVMQPGQQQQQMQPQQQQMPQFPAPSQQQAYQPLQTAHPVFALPRVAPQQMMPTQMMYQQQQYPQANGQGYPTPQQHQYGYYTQF</sequence>
<feature type="compositionally biased region" description="Basic and acidic residues" evidence="1">
    <location>
        <begin position="133"/>
        <end position="144"/>
    </location>
</feature>
<dbReference type="KEGG" id="crq:GCK72_015708"/>
<dbReference type="GeneID" id="78776143"/>
<dbReference type="CTD" id="78776143"/>
<feature type="region of interest" description="Disordered" evidence="1">
    <location>
        <begin position="577"/>
        <end position="653"/>
    </location>
</feature>
<feature type="compositionally biased region" description="Basic residues" evidence="1">
    <location>
        <begin position="145"/>
        <end position="155"/>
    </location>
</feature>
<reference evidence="2 3" key="1">
    <citation type="submission" date="2019-12" db="EMBL/GenBank/DDBJ databases">
        <title>Chromosome-level assembly of the Caenorhabditis remanei genome.</title>
        <authorList>
            <person name="Teterina A.A."/>
            <person name="Willis J.H."/>
            <person name="Phillips P.C."/>
        </authorList>
    </citation>
    <scope>NUCLEOTIDE SEQUENCE [LARGE SCALE GENOMIC DNA]</scope>
    <source>
        <strain evidence="2 3">PX506</strain>
        <tissue evidence="2">Whole organism</tissue>
    </source>
</reference>
<feature type="region of interest" description="Disordered" evidence="1">
    <location>
        <begin position="257"/>
        <end position="309"/>
    </location>
</feature>